<dbReference type="EMBL" id="GG745345">
    <property type="protein sequence ID" value="KNE64572.1"/>
    <property type="molecule type" value="Genomic_DNA"/>
</dbReference>
<name>A0A0L0SQ05_ALLM3</name>
<organism evidence="2 3">
    <name type="scientific">Allomyces macrogynus (strain ATCC 38327)</name>
    <name type="common">Allomyces javanicus var. macrogynus</name>
    <dbReference type="NCBI Taxonomy" id="578462"/>
    <lineage>
        <taxon>Eukaryota</taxon>
        <taxon>Fungi</taxon>
        <taxon>Fungi incertae sedis</taxon>
        <taxon>Blastocladiomycota</taxon>
        <taxon>Blastocladiomycetes</taxon>
        <taxon>Blastocladiales</taxon>
        <taxon>Blastocladiaceae</taxon>
        <taxon>Allomyces</taxon>
    </lineage>
</organism>
<feature type="compositionally biased region" description="Basic and acidic residues" evidence="1">
    <location>
        <begin position="29"/>
        <end position="40"/>
    </location>
</feature>
<feature type="region of interest" description="Disordered" evidence="1">
    <location>
        <begin position="218"/>
        <end position="268"/>
    </location>
</feature>
<gene>
    <name evidence="2" type="ORF">AMAG_09931</name>
</gene>
<proteinExistence type="predicted"/>
<sequence>MQPARRTSGDSSDSDDDDAPEAVSLTASKDQHRTRARAERGAVTSAKQAVKDRNRARDAAIKAQKPTRGASKTTAAPAPVPAPASDVDEDVKEEGAEEEKDGDEEDADADALPADFLQQLAAREDEDEEEEEEDVEDDGPRATIDIAASKSFKFDDDDEFDDDLMDLDDDDDSPSLPAGLEVVALSKLAAADVATPPIASAANFLEMRLRKTARRQPILNSLSRTGQPALDMAAKPGLVSGSKSGRDLRLKKTKRGKKGGVGKAKARR</sequence>
<dbReference type="AlphaFoldDB" id="A0A0L0SQ05"/>
<accession>A0A0L0SQ05</accession>
<feature type="compositionally biased region" description="Basic and acidic residues" evidence="1">
    <location>
        <begin position="49"/>
        <end position="60"/>
    </location>
</feature>
<feature type="region of interest" description="Disordered" evidence="1">
    <location>
        <begin position="1"/>
        <end position="173"/>
    </location>
</feature>
<dbReference type="OrthoDB" id="5594022at2759"/>
<evidence type="ECO:0000313" key="2">
    <source>
        <dbReference type="EMBL" id="KNE64572.1"/>
    </source>
</evidence>
<keyword evidence="3" id="KW-1185">Reference proteome</keyword>
<protein>
    <submittedName>
        <fullName evidence="2">Uncharacterized protein</fullName>
    </submittedName>
</protein>
<feature type="compositionally biased region" description="Basic residues" evidence="1">
    <location>
        <begin position="251"/>
        <end position="268"/>
    </location>
</feature>
<dbReference type="VEuPathDB" id="FungiDB:AMAG_09931"/>
<dbReference type="Proteomes" id="UP000054350">
    <property type="component" value="Unassembled WGS sequence"/>
</dbReference>
<reference evidence="3" key="2">
    <citation type="submission" date="2009-11" db="EMBL/GenBank/DDBJ databases">
        <title>The Genome Sequence of Allomyces macrogynus strain ATCC 38327.</title>
        <authorList>
            <consortium name="The Broad Institute Genome Sequencing Platform"/>
            <person name="Russ C."/>
            <person name="Cuomo C."/>
            <person name="Shea T."/>
            <person name="Young S.K."/>
            <person name="Zeng Q."/>
            <person name="Koehrsen M."/>
            <person name="Haas B."/>
            <person name="Borodovsky M."/>
            <person name="Guigo R."/>
            <person name="Alvarado L."/>
            <person name="Berlin A."/>
            <person name="Borenstein D."/>
            <person name="Chen Z."/>
            <person name="Engels R."/>
            <person name="Freedman E."/>
            <person name="Gellesch M."/>
            <person name="Goldberg J."/>
            <person name="Griggs A."/>
            <person name="Gujja S."/>
            <person name="Heiman D."/>
            <person name="Hepburn T."/>
            <person name="Howarth C."/>
            <person name="Jen D."/>
            <person name="Larson L."/>
            <person name="Lewis B."/>
            <person name="Mehta T."/>
            <person name="Park D."/>
            <person name="Pearson M."/>
            <person name="Roberts A."/>
            <person name="Saif S."/>
            <person name="Shenoy N."/>
            <person name="Sisk P."/>
            <person name="Stolte C."/>
            <person name="Sykes S."/>
            <person name="Walk T."/>
            <person name="White J."/>
            <person name="Yandava C."/>
            <person name="Burger G."/>
            <person name="Gray M.W."/>
            <person name="Holland P.W.H."/>
            <person name="King N."/>
            <person name="Lang F.B.F."/>
            <person name="Roger A.J."/>
            <person name="Ruiz-Trillo I."/>
            <person name="Lander E."/>
            <person name="Nusbaum C."/>
        </authorList>
    </citation>
    <scope>NUCLEOTIDE SEQUENCE [LARGE SCALE GENOMIC DNA]</scope>
    <source>
        <strain evidence="3">ATCC 38327</strain>
    </source>
</reference>
<feature type="compositionally biased region" description="Acidic residues" evidence="1">
    <location>
        <begin position="155"/>
        <end position="173"/>
    </location>
</feature>
<feature type="compositionally biased region" description="Acidic residues" evidence="1">
    <location>
        <begin position="86"/>
        <end position="109"/>
    </location>
</feature>
<reference evidence="2 3" key="1">
    <citation type="submission" date="2009-11" db="EMBL/GenBank/DDBJ databases">
        <title>Annotation of Allomyces macrogynus ATCC 38327.</title>
        <authorList>
            <consortium name="The Broad Institute Genome Sequencing Platform"/>
            <person name="Russ C."/>
            <person name="Cuomo C."/>
            <person name="Burger G."/>
            <person name="Gray M.W."/>
            <person name="Holland P.W.H."/>
            <person name="King N."/>
            <person name="Lang F.B.F."/>
            <person name="Roger A.J."/>
            <person name="Ruiz-Trillo I."/>
            <person name="Young S.K."/>
            <person name="Zeng Q."/>
            <person name="Gargeya S."/>
            <person name="Fitzgerald M."/>
            <person name="Haas B."/>
            <person name="Abouelleil A."/>
            <person name="Alvarado L."/>
            <person name="Arachchi H.M."/>
            <person name="Berlin A."/>
            <person name="Chapman S.B."/>
            <person name="Gearin G."/>
            <person name="Goldberg J."/>
            <person name="Griggs A."/>
            <person name="Gujja S."/>
            <person name="Hansen M."/>
            <person name="Heiman D."/>
            <person name="Howarth C."/>
            <person name="Larimer J."/>
            <person name="Lui A."/>
            <person name="MacDonald P.J.P."/>
            <person name="McCowen C."/>
            <person name="Montmayeur A."/>
            <person name="Murphy C."/>
            <person name="Neiman D."/>
            <person name="Pearson M."/>
            <person name="Priest M."/>
            <person name="Roberts A."/>
            <person name="Saif S."/>
            <person name="Shea T."/>
            <person name="Sisk P."/>
            <person name="Stolte C."/>
            <person name="Sykes S."/>
            <person name="Wortman J."/>
            <person name="Nusbaum C."/>
            <person name="Birren B."/>
        </authorList>
    </citation>
    <scope>NUCLEOTIDE SEQUENCE [LARGE SCALE GENOMIC DNA]</scope>
    <source>
        <strain evidence="2 3">ATCC 38327</strain>
    </source>
</reference>
<evidence type="ECO:0000256" key="1">
    <source>
        <dbReference type="SAM" id="MobiDB-lite"/>
    </source>
</evidence>
<evidence type="ECO:0000313" key="3">
    <source>
        <dbReference type="Proteomes" id="UP000054350"/>
    </source>
</evidence>
<feature type="compositionally biased region" description="Acidic residues" evidence="1">
    <location>
        <begin position="124"/>
        <end position="137"/>
    </location>
</feature>